<dbReference type="InterPro" id="IPR015889">
    <property type="entry name" value="Intradiol_dOase_core"/>
</dbReference>
<keyword evidence="3" id="KW-0560">Oxidoreductase</keyword>
<dbReference type="PANTHER" id="PTHR34315:SF1">
    <property type="entry name" value="INTRADIOL RING-CLEAVAGE DIOXYGENASES DOMAIN-CONTAINING PROTEIN-RELATED"/>
    <property type="match status" value="1"/>
</dbReference>
<evidence type="ECO:0000259" key="2">
    <source>
        <dbReference type="Pfam" id="PF00775"/>
    </source>
</evidence>
<dbReference type="SUPFAM" id="SSF49482">
    <property type="entry name" value="Aromatic compound dioxygenase"/>
    <property type="match status" value="1"/>
</dbReference>
<keyword evidence="4" id="KW-1185">Reference proteome</keyword>
<dbReference type="EMBL" id="JBHRYQ010000001">
    <property type="protein sequence ID" value="MFC3812757.1"/>
    <property type="molecule type" value="Genomic_DNA"/>
</dbReference>
<dbReference type="InterPro" id="IPR000627">
    <property type="entry name" value="Intradiol_dOase_C"/>
</dbReference>
<evidence type="ECO:0000256" key="1">
    <source>
        <dbReference type="SAM" id="MobiDB-lite"/>
    </source>
</evidence>
<dbReference type="PANTHER" id="PTHR34315">
    <property type="match status" value="1"/>
</dbReference>
<gene>
    <name evidence="3" type="ORF">ACFOOI_18990</name>
</gene>
<reference evidence="4" key="1">
    <citation type="journal article" date="2019" name="Int. J. Syst. Evol. Microbiol.">
        <title>The Global Catalogue of Microorganisms (GCM) 10K type strain sequencing project: providing services to taxonomists for standard genome sequencing and annotation.</title>
        <authorList>
            <consortium name="The Broad Institute Genomics Platform"/>
            <consortium name="The Broad Institute Genome Sequencing Center for Infectious Disease"/>
            <person name="Wu L."/>
            <person name="Ma J."/>
        </authorList>
    </citation>
    <scope>NUCLEOTIDE SEQUENCE [LARGE SCALE GENOMIC DNA]</scope>
    <source>
        <strain evidence="4">CECT 7956</strain>
    </source>
</reference>
<feature type="domain" description="Intradiol ring-cleavage dioxygenases" evidence="2">
    <location>
        <begin position="76"/>
        <end position="187"/>
    </location>
</feature>
<organism evidence="3 4">
    <name type="scientific">Lacihabitans lacunae</name>
    <dbReference type="NCBI Taxonomy" id="1028214"/>
    <lineage>
        <taxon>Bacteria</taxon>
        <taxon>Pseudomonadati</taxon>
        <taxon>Bacteroidota</taxon>
        <taxon>Cytophagia</taxon>
        <taxon>Cytophagales</taxon>
        <taxon>Leadbetterellaceae</taxon>
        <taxon>Lacihabitans</taxon>
    </lineage>
</organism>
<name>A0ABV7Z252_9BACT</name>
<evidence type="ECO:0000313" key="4">
    <source>
        <dbReference type="Proteomes" id="UP001595616"/>
    </source>
</evidence>
<sequence length="245" mass="26341">MDRKEFLKKSITSFGMFSILPVLNACESKTVSTDNQTDSTNIGSTNGTSPGDCSVTNAETAGPFPIKDAASLVMNNIKGDRLGIPLTLKINIKNINTSCGNLPNVLVDVWHCDAKGEYSEYGGTGLQAANNTNVHWLRGRQTTDSNGLSTFESIFPGWYSGRAPHIHVHVYTSGGKSLLVTQIAFPKSICDTVYTTASDYKSKGIQDTTNEIDNVFRDGFANEMGTLTGSVSEGYVLTHNIVVSA</sequence>
<dbReference type="Pfam" id="PF00775">
    <property type="entry name" value="Dioxygenase_C"/>
    <property type="match status" value="1"/>
</dbReference>
<keyword evidence="3" id="KW-0223">Dioxygenase</keyword>
<proteinExistence type="predicted"/>
<comment type="caution">
    <text evidence="3">The sequence shown here is derived from an EMBL/GenBank/DDBJ whole genome shotgun (WGS) entry which is preliminary data.</text>
</comment>
<dbReference type="Proteomes" id="UP001595616">
    <property type="component" value="Unassembled WGS sequence"/>
</dbReference>
<accession>A0ABV7Z252</accession>
<feature type="region of interest" description="Disordered" evidence="1">
    <location>
        <begin position="32"/>
        <end position="56"/>
    </location>
</feature>
<dbReference type="RefSeq" id="WP_379839657.1">
    <property type="nucleotide sequence ID" value="NZ_JBHRYQ010000001.1"/>
</dbReference>
<protein>
    <submittedName>
        <fullName evidence="3">Intradiol ring-cleavage dioxygenase</fullName>
    </submittedName>
</protein>
<dbReference type="GO" id="GO:0051213">
    <property type="term" value="F:dioxygenase activity"/>
    <property type="evidence" value="ECO:0007669"/>
    <property type="project" value="UniProtKB-KW"/>
</dbReference>
<evidence type="ECO:0000313" key="3">
    <source>
        <dbReference type="EMBL" id="MFC3812757.1"/>
    </source>
</evidence>
<dbReference type="Gene3D" id="2.60.130.10">
    <property type="entry name" value="Aromatic compound dioxygenase"/>
    <property type="match status" value="1"/>
</dbReference>